<protein>
    <submittedName>
        <fullName evidence="1">DNA-binding IscR family transcriptional regulator</fullName>
    </submittedName>
</protein>
<dbReference type="GO" id="GO:0005829">
    <property type="term" value="C:cytosol"/>
    <property type="evidence" value="ECO:0007669"/>
    <property type="project" value="TreeGrafter"/>
</dbReference>
<accession>A0A7W9W7C7</accession>
<dbReference type="SUPFAM" id="SSF46785">
    <property type="entry name" value="Winged helix' DNA-binding domain"/>
    <property type="match status" value="1"/>
</dbReference>
<evidence type="ECO:0000313" key="1">
    <source>
        <dbReference type="EMBL" id="MBB6051091.1"/>
    </source>
</evidence>
<organism evidence="1 2">
    <name type="scientific">Armatimonas rosea</name>
    <dbReference type="NCBI Taxonomy" id="685828"/>
    <lineage>
        <taxon>Bacteria</taxon>
        <taxon>Bacillati</taxon>
        <taxon>Armatimonadota</taxon>
        <taxon>Armatimonadia</taxon>
        <taxon>Armatimonadales</taxon>
        <taxon>Armatimonadaceae</taxon>
        <taxon>Armatimonas</taxon>
    </lineage>
</organism>
<name>A0A7W9W7C7_ARMRO</name>
<sequence length="146" mass="15821">MRIASRFAIGIHILALMEVYPEVEATSDLMAASIGVNAVIVRNVTGMLRRAGLVRTRQGVAGAQLAKPLHEITLLEVYRAVHAVEEADLFALHEKPHPACLVGNNIQKTLEGVFTEAQQAMETRLAQTSMAQVVTQLRVVAAQRAA</sequence>
<keyword evidence="1" id="KW-0238">DNA-binding</keyword>
<evidence type="ECO:0000313" key="2">
    <source>
        <dbReference type="Proteomes" id="UP000520814"/>
    </source>
</evidence>
<gene>
    <name evidence="1" type="ORF">HNQ39_002882</name>
</gene>
<comment type="caution">
    <text evidence="1">The sequence shown here is derived from an EMBL/GenBank/DDBJ whole genome shotgun (WGS) entry which is preliminary data.</text>
</comment>
<keyword evidence="2" id="KW-1185">Reference proteome</keyword>
<dbReference type="AlphaFoldDB" id="A0A7W9W7C7"/>
<dbReference type="RefSeq" id="WP_184197253.1">
    <property type="nucleotide sequence ID" value="NZ_JACHGW010000002.1"/>
</dbReference>
<dbReference type="InterPro" id="IPR036390">
    <property type="entry name" value="WH_DNA-bd_sf"/>
</dbReference>
<dbReference type="InterPro" id="IPR036388">
    <property type="entry name" value="WH-like_DNA-bd_sf"/>
</dbReference>
<dbReference type="InterPro" id="IPR000944">
    <property type="entry name" value="Tscrpt_reg_Rrf2"/>
</dbReference>
<dbReference type="PROSITE" id="PS51197">
    <property type="entry name" value="HTH_RRF2_2"/>
    <property type="match status" value="1"/>
</dbReference>
<dbReference type="Gene3D" id="1.10.10.10">
    <property type="entry name" value="Winged helix-like DNA-binding domain superfamily/Winged helix DNA-binding domain"/>
    <property type="match status" value="1"/>
</dbReference>
<reference evidence="1 2" key="1">
    <citation type="submission" date="2020-08" db="EMBL/GenBank/DDBJ databases">
        <title>Genomic Encyclopedia of Type Strains, Phase IV (KMG-IV): sequencing the most valuable type-strain genomes for metagenomic binning, comparative biology and taxonomic classification.</title>
        <authorList>
            <person name="Goeker M."/>
        </authorList>
    </citation>
    <scope>NUCLEOTIDE SEQUENCE [LARGE SCALE GENOMIC DNA]</scope>
    <source>
        <strain evidence="1 2">DSM 23562</strain>
    </source>
</reference>
<dbReference type="Proteomes" id="UP000520814">
    <property type="component" value="Unassembled WGS sequence"/>
</dbReference>
<proteinExistence type="predicted"/>
<dbReference type="FunFam" id="1.10.10.10:FF:000138">
    <property type="entry name" value="Rrf2 family transcriptional regulator"/>
    <property type="match status" value="1"/>
</dbReference>
<dbReference type="GO" id="GO:0003677">
    <property type="term" value="F:DNA binding"/>
    <property type="evidence" value="ECO:0007669"/>
    <property type="project" value="UniProtKB-KW"/>
</dbReference>
<dbReference type="EMBL" id="JACHGW010000002">
    <property type="protein sequence ID" value="MBB6051091.1"/>
    <property type="molecule type" value="Genomic_DNA"/>
</dbReference>
<dbReference type="Pfam" id="PF02082">
    <property type="entry name" value="Rrf2"/>
    <property type="match status" value="1"/>
</dbReference>
<dbReference type="PANTHER" id="PTHR33221:SF15">
    <property type="entry name" value="HTH-TYPE TRANSCRIPTIONAL REGULATOR YWGB-RELATED"/>
    <property type="match status" value="1"/>
</dbReference>
<dbReference type="PANTHER" id="PTHR33221">
    <property type="entry name" value="WINGED HELIX-TURN-HELIX TRANSCRIPTIONAL REGULATOR, RRF2 FAMILY"/>
    <property type="match status" value="1"/>
</dbReference>
<dbReference type="GO" id="GO:0003700">
    <property type="term" value="F:DNA-binding transcription factor activity"/>
    <property type="evidence" value="ECO:0007669"/>
    <property type="project" value="TreeGrafter"/>
</dbReference>